<dbReference type="GO" id="GO:0051301">
    <property type="term" value="P:cell division"/>
    <property type="evidence" value="ECO:0007669"/>
    <property type="project" value="UniProtKB-KW"/>
</dbReference>
<dbReference type="GO" id="GO:0072686">
    <property type="term" value="C:mitotic spindle"/>
    <property type="evidence" value="ECO:0007669"/>
    <property type="project" value="TreeGrafter"/>
</dbReference>
<keyword evidence="8" id="KW-0206">Cytoskeleton</keyword>
<dbReference type="GO" id="GO:0031023">
    <property type="term" value="P:microtubule organizing center organization"/>
    <property type="evidence" value="ECO:0007669"/>
    <property type="project" value="TreeGrafter"/>
</dbReference>
<proteinExistence type="inferred from homology"/>
<dbReference type="STRING" id="1676925.ENSPKIP00000037119"/>
<dbReference type="PRINTS" id="PR02089">
    <property type="entry name" value="HAUSAUGMINL3"/>
</dbReference>
<evidence type="ECO:0000256" key="6">
    <source>
        <dbReference type="ARBA" id="ARBA00022776"/>
    </source>
</evidence>
<dbReference type="PANTHER" id="PTHR19378:SF0">
    <property type="entry name" value="HAUS AUGMIN-LIKE COMPLEX SUBUNIT 3"/>
    <property type="match status" value="1"/>
</dbReference>
<dbReference type="GeneTree" id="ENSGT00390000011904"/>
<evidence type="ECO:0000256" key="10">
    <source>
        <dbReference type="SAM" id="Coils"/>
    </source>
</evidence>
<dbReference type="PANTHER" id="PTHR19378">
    <property type="entry name" value="GOLGIN- RELATED"/>
    <property type="match status" value="1"/>
</dbReference>
<keyword evidence="13" id="KW-1185">Reference proteome</keyword>
<dbReference type="InterPro" id="IPR026206">
    <property type="entry name" value="HAUS3"/>
</dbReference>
<dbReference type="GO" id="GO:0051225">
    <property type="term" value="P:spindle assembly"/>
    <property type="evidence" value="ECO:0007669"/>
    <property type="project" value="InterPro"/>
</dbReference>
<protein>
    <submittedName>
        <fullName evidence="12">HAUS augmin-like complex, subunit 3</fullName>
    </submittedName>
</protein>
<accession>A0A3B3T2P3</accession>
<sequence length="617" mass="68139">MLDGAQFVEAVTRLGYPGAAAFKGEDFDWLFDVAELRQFLHFFCGSITSSHVLAPDEVRAFQALREAGKPILDEAALAEALKACQTAPSRDPGSLATWLEEADVTQLEEELQALRQEKKLKLRRHRKLQVLAASRADVALRLAGRQEESSHRLKDTVATLGAENAETNSALQALSQEVKRLATFLPTDLEDPAGPPASLAPGPSVFLSQLSLESYLQQEEANTKTLALLARKQFYPGIFNMVEASNAENFQLLDFSSCSGERDGGAVAAYHSEMTRLQWAHVVAQHGLLQSRAEEHAISAGLQWIAERVCGKAQTQTRASMAGLQACEAELRQQLGTLEAELEALTHGRTPEALRASALLLSVPVVRGDFDLQLARQDYYTSRQDGLCSVLLRQKASLELLQLAHELELRRGRLLCRQLGEAAQKLEAAHTTSARRLQVYAQPELGLAPRPCSIITAKDAAFSRLYKALEVDGGSEQDQPFRTYEGLAQASLRLQEALCSAQEALAAAARGQALGAARLEGDCDTLRGATYCRLQQPVLKPQELKEALQQLESQLDGLNKLLKEILVDIRGKKDQLERSSILRRERDLYVTFHLDPKQLRKTVEELESLMVRPRIRP</sequence>
<keyword evidence="5" id="KW-0493">Microtubule</keyword>
<comment type="similarity">
    <text evidence="2">Belongs to the HAUS3 family.</text>
</comment>
<dbReference type="Pfam" id="PF14932">
    <property type="entry name" value="HAUS-augmin3"/>
    <property type="match status" value="1"/>
</dbReference>
<dbReference type="GO" id="GO:0005874">
    <property type="term" value="C:microtubule"/>
    <property type="evidence" value="ECO:0007669"/>
    <property type="project" value="UniProtKB-KW"/>
</dbReference>
<dbReference type="GO" id="GO:0005815">
    <property type="term" value="C:microtubule organizing center"/>
    <property type="evidence" value="ECO:0007669"/>
    <property type="project" value="TreeGrafter"/>
</dbReference>
<dbReference type="Proteomes" id="UP000261540">
    <property type="component" value="Unplaced"/>
</dbReference>
<dbReference type="InterPro" id="IPR032733">
    <property type="entry name" value="HAUS3_N"/>
</dbReference>
<keyword evidence="3" id="KW-0963">Cytoplasm</keyword>
<evidence type="ECO:0000256" key="1">
    <source>
        <dbReference type="ARBA" id="ARBA00004186"/>
    </source>
</evidence>
<feature type="coiled-coil region" evidence="10">
    <location>
        <begin position="97"/>
        <end position="124"/>
    </location>
</feature>
<keyword evidence="6" id="KW-0498">Mitosis</keyword>
<name>A0A3B3T2P3_9TELE</name>
<evidence type="ECO:0000256" key="2">
    <source>
        <dbReference type="ARBA" id="ARBA00009645"/>
    </source>
</evidence>
<keyword evidence="4" id="KW-0132">Cell division</keyword>
<dbReference type="CTD" id="79441"/>
<organism evidence="12 13">
    <name type="scientific">Paramormyrops kingsleyae</name>
    <dbReference type="NCBI Taxonomy" id="1676925"/>
    <lineage>
        <taxon>Eukaryota</taxon>
        <taxon>Metazoa</taxon>
        <taxon>Chordata</taxon>
        <taxon>Craniata</taxon>
        <taxon>Vertebrata</taxon>
        <taxon>Euteleostomi</taxon>
        <taxon>Actinopterygii</taxon>
        <taxon>Neopterygii</taxon>
        <taxon>Teleostei</taxon>
        <taxon>Osteoglossocephala</taxon>
        <taxon>Osteoglossomorpha</taxon>
        <taxon>Osteoglossiformes</taxon>
        <taxon>Mormyridae</taxon>
        <taxon>Paramormyrops</taxon>
    </lineage>
</organism>
<evidence type="ECO:0000256" key="9">
    <source>
        <dbReference type="ARBA" id="ARBA00023306"/>
    </source>
</evidence>
<evidence type="ECO:0000256" key="8">
    <source>
        <dbReference type="ARBA" id="ARBA00023212"/>
    </source>
</evidence>
<keyword evidence="7 10" id="KW-0175">Coiled coil</keyword>
<evidence type="ECO:0000313" key="13">
    <source>
        <dbReference type="Proteomes" id="UP000261540"/>
    </source>
</evidence>
<evidence type="ECO:0000256" key="3">
    <source>
        <dbReference type="ARBA" id="ARBA00022490"/>
    </source>
</evidence>
<evidence type="ECO:0000256" key="5">
    <source>
        <dbReference type="ARBA" id="ARBA00022701"/>
    </source>
</evidence>
<evidence type="ECO:0000259" key="11">
    <source>
        <dbReference type="Pfam" id="PF14932"/>
    </source>
</evidence>
<reference evidence="12" key="1">
    <citation type="submission" date="2025-08" db="UniProtKB">
        <authorList>
            <consortium name="Ensembl"/>
        </authorList>
    </citation>
    <scope>IDENTIFICATION</scope>
</reference>
<keyword evidence="9" id="KW-0131">Cell cycle</keyword>
<dbReference type="GO" id="GO:0070652">
    <property type="term" value="C:HAUS complex"/>
    <property type="evidence" value="ECO:0007669"/>
    <property type="project" value="InterPro"/>
</dbReference>
<dbReference type="Ensembl" id="ENSPKIT00000018077.1">
    <property type="protein sequence ID" value="ENSPKIP00000037119.1"/>
    <property type="gene ID" value="ENSPKIG00000015434.1"/>
</dbReference>
<dbReference type="AlphaFoldDB" id="A0A3B3T2P3"/>
<feature type="coiled-coil region" evidence="10">
    <location>
        <begin position="541"/>
        <end position="568"/>
    </location>
</feature>
<feature type="domain" description="HAUS augmin-like complex subunit 3 N-terminal" evidence="11">
    <location>
        <begin position="29"/>
        <end position="294"/>
    </location>
</feature>
<comment type="subcellular location">
    <subcellularLocation>
        <location evidence="1">Cytoplasm</location>
        <location evidence="1">Cytoskeleton</location>
        <location evidence="1">Spindle</location>
    </subcellularLocation>
</comment>
<evidence type="ECO:0000313" key="12">
    <source>
        <dbReference type="Ensembl" id="ENSPKIP00000037119.1"/>
    </source>
</evidence>
<reference evidence="12" key="2">
    <citation type="submission" date="2025-09" db="UniProtKB">
        <authorList>
            <consortium name="Ensembl"/>
        </authorList>
    </citation>
    <scope>IDENTIFICATION</scope>
</reference>
<evidence type="ECO:0000256" key="7">
    <source>
        <dbReference type="ARBA" id="ARBA00023054"/>
    </source>
</evidence>
<evidence type="ECO:0000256" key="4">
    <source>
        <dbReference type="ARBA" id="ARBA00022618"/>
    </source>
</evidence>